<dbReference type="InterPro" id="IPR001314">
    <property type="entry name" value="Peptidase_S1A"/>
</dbReference>
<dbReference type="InterPro" id="IPR009003">
    <property type="entry name" value="Peptidase_S1_PA"/>
</dbReference>
<reference evidence="13" key="3">
    <citation type="submission" date="2025-09" db="UniProtKB">
        <authorList>
            <consortium name="Ensembl"/>
        </authorList>
    </citation>
    <scope>IDENTIFICATION</scope>
    <source>
        <strain evidence="13">breed Abyssinian</strain>
    </source>
</reference>
<protein>
    <recommendedName>
        <fullName evidence="9">chymotrypsin</fullName>
        <ecNumber evidence="9">3.4.21.1</ecNumber>
    </recommendedName>
</protein>
<keyword evidence="8" id="KW-1015">Disulfide bond</keyword>
<evidence type="ECO:0000256" key="6">
    <source>
        <dbReference type="ARBA" id="ARBA00022825"/>
    </source>
</evidence>
<sequence length="352" mass="37231">RCGSTDGTTHRGPQHQGQPLPTVPPPGPSSVAPLSLSALAPCLVGSSVPFGLLRATTCDIRHTLLFALCPAQAWTQPPSFAWRTPACSRDLNVRVWVRPSCLGINNGCGVPAIQPVLSGLSRIVNGEDAVPGSWPWQVSLQDSTGFHFCGGSLISEDWVVTAAHCGVRTTHRVVAGEFDQGSDAEDIQVLNIAKVFKNPKFNMFTINNDITLLKLATPARLSQTVSPVCLPNAKDSFPAGTLCATTGWGLTKHTNAQTPDRLQQAALPLLSNTKCQKFWGSKITNLMVCAGASGVSSCMGDSGGPLVCQKDGAWTLVGIVSWGSGTCSTSMPGVYARVTKLMPWVQQILEAN</sequence>
<keyword evidence="14" id="KW-1185">Reference proteome</keyword>
<dbReference type="EC" id="3.4.21.1" evidence="9"/>
<feature type="region of interest" description="Disordered" evidence="11">
    <location>
        <begin position="1"/>
        <end position="29"/>
    </location>
</feature>
<evidence type="ECO:0000256" key="7">
    <source>
        <dbReference type="ARBA" id="ARBA00023145"/>
    </source>
</evidence>
<keyword evidence="4" id="KW-0222">Digestion</keyword>
<dbReference type="PROSITE" id="PS00135">
    <property type="entry name" value="TRYPSIN_SER"/>
    <property type="match status" value="1"/>
</dbReference>
<feature type="domain" description="Peptidase S1" evidence="12">
    <location>
        <begin position="123"/>
        <end position="350"/>
    </location>
</feature>
<evidence type="ECO:0000313" key="14">
    <source>
        <dbReference type="Proteomes" id="UP000823872"/>
    </source>
</evidence>
<comment type="subcellular location">
    <subcellularLocation>
        <location evidence="1">Secreted</location>
        <location evidence="1">Extracellular space</location>
    </subcellularLocation>
</comment>
<reference evidence="13" key="2">
    <citation type="submission" date="2025-08" db="UniProtKB">
        <authorList>
            <consortium name="Ensembl"/>
        </authorList>
    </citation>
    <scope>IDENTIFICATION</scope>
    <source>
        <strain evidence="13">breed Abyssinian</strain>
    </source>
</reference>
<evidence type="ECO:0000259" key="12">
    <source>
        <dbReference type="PROSITE" id="PS50240"/>
    </source>
</evidence>
<accession>A0ABI7W2C9</accession>
<keyword evidence="3 10" id="KW-0645">Protease</keyword>
<dbReference type="Proteomes" id="UP000823872">
    <property type="component" value="Chromosome E2"/>
</dbReference>
<dbReference type="InterPro" id="IPR033116">
    <property type="entry name" value="TRYPSIN_SER"/>
</dbReference>
<dbReference type="PROSITE" id="PS00134">
    <property type="entry name" value="TRYPSIN_HIS"/>
    <property type="match status" value="1"/>
</dbReference>
<keyword evidence="7" id="KW-0865">Zymogen</keyword>
<evidence type="ECO:0000313" key="13">
    <source>
        <dbReference type="Ensembl" id="ENSFCTP00005004520.1"/>
    </source>
</evidence>
<dbReference type="PANTHER" id="PTHR24250">
    <property type="entry name" value="CHYMOTRYPSIN-RELATED"/>
    <property type="match status" value="1"/>
</dbReference>
<proteinExistence type="predicted"/>
<evidence type="ECO:0000256" key="2">
    <source>
        <dbReference type="ARBA" id="ARBA00022525"/>
    </source>
</evidence>
<keyword evidence="5 10" id="KW-0378">Hydrolase</keyword>
<evidence type="ECO:0000256" key="4">
    <source>
        <dbReference type="ARBA" id="ARBA00022757"/>
    </source>
</evidence>
<dbReference type="GeneTree" id="ENSGT00940000153216"/>
<dbReference type="InterPro" id="IPR043504">
    <property type="entry name" value="Peptidase_S1_PA_chymotrypsin"/>
</dbReference>
<dbReference type="InterPro" id="IPR018114">
    <property type="entry name" value="TRYPSIN_HIS"/>
</dbReference>
<evidence type="ECO:0000256" key="5">
    <source>
        <dbReference type="ARBA" id="ARBA00022801"/>
    </source>
</evidence>
<evidence type="ECO:0000256" key="1">
    <source>
        <dbReference type="ARBA" id="ARBA00004239"/>
    </source>
</evidence>
<dbReference type="PANTHER" id="PTHR24250:SF65">
    <property type="entry name" value="CHYMOTRYPSINOGEN B"/>
    <property type="match status" value="1"/>
</dbReference>
<gene>
    <name evidence="13" type="primary">LOC101091168</name>
</gene>
<dbReference type="Pfam" id="PF00089">
    <property type="entry name" value="Trypsin"/>
    <property type="match status" value="1"/>
</dbReference>
<evidence type="ECO:0000256" key="3">
    <source>
        <dbReference type="ARBA" id="ARBA00022670"/>
    </source>
</evidence>
<evidence type="ECO:0000256" key="8">
    <source>
        <dbReference type="ARBA" id="ARBA00023157"/>
    </source>
</evidence>
<dbReference type="PRINTS" id="PR00722">
    <property type="entry name" value="CHYMOTRYPSIN"/>
</dbReference>
<dbReference type="Ensembl" id="ENSFCTT00005007022.1">
    <property type="protein sequence ID" value="ENSFCTP00005004520.1"/>
    <property type="gene ID" value="ENSFCTG00005002623.1"/>
</dbReference>
<dbReference type="Gene3D" id="2.40.10.10">
    <property type="entry name" value="Trypsin-like serine proteases"/>
    <property type="match status" value="1"/>
</dbReference>
<organism evidence="13 14">
    <name type="scientific">Felis catus</name>
    <name type="common">Cat</name>
    <name type="synonym">Felis silvestris catus</name>
    <dbReference type="NCBI Taxonomy" id="9685"/>
    <lineage>
        <taxon>Eukaryota</taxon>
        <taxon>Metazoa</taxon>
        <taxon>Chordata</taxon>
        <taxon>Craniata</taxon>
        <taxon>Vertebrata</taxon>
        <taxon>Euteleostomi</taxon>
        <taxon>Mammalia</taxon>
        <taxon>Eutheria</taxon>
        <taxon>Laurasiatheria</taxon>
        <taxon>Carnivora</taxon>
        <taxon>Feliformia</taxon>
        <taxon>Felidae</taxon>
        <taxon>Felinae</taxon>
        <taxon>Felis</taxon>
    </lineage>
</organism>
<evidence type="ECO:0000256" key="11">
    <source>
        <dbReference type="SAM" id="MobiDB-lite"/>
    </source>
</evidence>
<dbReference type="SMART" id="SM00020">
    <property type="entry name" value="Tryp_SPc"/>
    <property type="match status" value="1"/>
</dbReference>
<dbReference type="PROSITE" id="PS50240">
    <property type="entry name" value="TRYPSIN_DOM"/>
    <property type="match status" value="1"/>
</dbReference>
<name>A0ABI7W2C9_FELCA</name>
<keyword evidence="2" id="KW-0964">Secreted</keyword>
<keyword evidence="6 10" id="KW-0720">Serine protease</keyword>
<dbReference type="InterPro" id="IPR001254">
    <property type="entry name" value="Trypsin_dom"/>
</dbReference>
<evidence type="ECO:0000256" key="10">
    <source>
        <dbReference type="RuleBase" id="RU363034"/>
    </source>
</evidence>
<reference evidence="13 14" key="1">
    <citation type="submission" date="2021-02" db="EMBL/GenBank/DDBJ databases">
        <title>Safari Cat Assemblies.</title>
        <authorList>
            <person name="Bredemeyer K.R."/>
            <person name="Murphy W.J."/>
        </authorList>
    </citation>
    <scope>NUCLEOTIDE SEQUENCE [LARGE SCALE GENOMIC DNA]</scope>
</reference>
<dbReference type="SUPFAM" id="SSF50494">
    <property type="entry name" value="Trypsin-like serine proteases"/>
    <property type="match status" value="1"/>
</dbReference>
<dbReference type="CDD" id="cd00190">
    <property type="entry name" value="Tryp_SPc"/>
    <property type="match status" value="1"/>
</dbReference>
<evidence type="ECO:0000256" key="9">
    <source>
        <dbReference type="ARBA" id="ARBA00044036"/>
    </source>
</evidence>